<dbReference type="InterPro" id="IPR038765">
    <property type="entry name" value="Papain-like_cys_pep_sf"/>
</dbReference>
<sequence length="464" mass="48639">MVAPAFEEFEPESDCECPGCVDRRRAVPASPAVGISGHPAAHRTVVIAAAASAVLGAGHAVPALAAPPQAPDRPGVPVGDGPQTPQGTKAPLHGPGGKPVDTVKLPATTRTEIINRAKKWVTAKVPYSMSAYWSDGYRQDCSGYVSMAWGLPGNEWTGSLNQYATRITKEELQPGDMLLFHNPTNPTNGSHVVLFGGWTDSTHGYYIAYEQTRPSTRRLATPYAYWTNSAKYVPYRYKGLVADPANPGVPGVPGVPEVPPPGTPGGGGDGANPGSGAQAPPYPGRASFGPGANNKDVTVLGRLLVERGAKRFYTSGPGPRWSDADRRATQAFQQAQGWRGADADGLPGPLTWSLLTTGKGKDIAAAASGGSGGSGSAGAPAQAPRVPVYPGRAMFRPGADNAYVTQLGRQLVKKGFGTYYAKGPGPRWGEADRRGVEAFQRTQGWRGGAADGYPGPETWRRLFS</sequence>
<dbReference type="InterPro" id="IPR047763">
    <property type="entry name" value="PG_bind_dom_phiBT1-type"/>
</dbReference>
<dbReference type="PROSITE" id="PS51935">
    <property type="entry name" value="NLPC_P60"/>
    <property type="match status" value="1"/>
</dbReference>
<protein>
    <submittedName>
        <fullName evidence="7">Peptidoglycan-binding protein</fullName>
    </submittedName>
</protein>
<comment type="caution">
    <text evidence="7">The sequence shown here is derived from an EMBL/GenBank/DDBJ whole genome shotgun (WGS) entry which is preliminary data.</text>
</comment>
<dbReference type="SUPFAM" id="SSF54001">
    <property type="entry name" value="Cysteine proteinases"/>
    <property type="match status" value="1"/>
</dbReference>
<keyword evidence="2" id="KW-0645">Protease</keyword>
<evidence type="ECO:0000256" key="5">
    <source>
        <dbReference type="SAM" id="MobiDB-lite"/>
    </source>
</evidence>
<comment type="similarity">
    <text evidence="1">Belongs to the peptidase C40 family.</text>
</comment>
<gene>
    <name evidence="7" type="ORF">ACKI1S_11155</name>
</gene>
<dbReference type="InterPro" id="IPR036365">
    <property type="entry name" value="PGBD-like_sf"/>
</dbReference>
<evidence type="ECO:0000256" key="3">
    <source>
        <dbReference type="ARBA" id="ARBA00022801"/>
    </source>
</evidence>
<keyword evidence="8" id="KW-1185">Reference proteome</keyword>
<name>A0ABW9IFC4_STRGJ</name>
<evidence type="ECO:0000313" key="7">
    <source>
        <dbReference type="EMBL" id="MFM9646697.1"/>
    </source>
</evidence>
<feature type="compositionally biased region" description="Low complexity" evidence="5">
    <location>
        <begin position="65"/>
        <end position="82"/>
    </location>
</feature>
<feature type="region of interest" description="Disordered" evidence="5">
    <location>
        <begin position="248"/>
        <end position="293"/>
    </location>
</feature>
<reference evidence="7 8" key="1">
    <citation type="submission" date="2024-12" db="EMBL/GenBank/DDBJ databases">
        <title>Forecasting of Potato common scab and diversities of Pathogenic streptomyces spp. in china.</title>
        <authorList>
            <person name="Handique U."/>
            <person name="Wu J."/>
        </authorList>
    </citation>
    <scope>NUCLEOTIDE SEQUENCE [LARGE SCALE GENOMIC DNA]</scope>
    <source>
        <strain evidence="7 8">ZRIMU1585</strain>
    </source>
</reference>
<evidence type="ECO:0000259" key="6">
    <source>
        <dbReference type="PROSITE" id="PS51935"/>
    </source>
</evidence>
<dbReference type="Gene3D" id="1.10.101.10">
    <property type="entry name" value="PGBD-like superfamily/PGBD"/>
    <property type="match status" value="2"/>
</dbReference>
<keyword evidence="4" id="KW-0788">Thiol protease</keyword>
<evidence type="ECO:0000313" key="8">
    <source>
        <dbReference type="Proteomes" id="UP001631993"/>
    </source>
</evidence>
<feature type="region of interest" description="Disordered" evidence="5">
    <location>
        <begin position="65"/>
        <end position="103"/>
    </location>
</feature>
<dbReference type="Gene3D" id="3.90.1720.10">
    <property type="entry name" value="endopeptidase domain like (from Nostoc punctiforme)"/>
    <property type="match status" value="1"/>
</dbReference>
<dbReference type="InterPro" id="IPR000064">
    <property type="entry name" value="NLP_P60_dom"/>
</dbReference>
<organism evidence="7 8">
    <name type="scientific">Streptomyces galilaeus</name>
    <dbReference type="NCBI Taxonomy" id="33899"/>
    <lineage>
        <taxon>Bacteria</taxon>
        <taxon>Bacillati</taxon>
        <taxon>Actinomycetota</taxon>
        <taxon>Actinomycetes</taxon>
        <taxon>Kitasatosporales</taxon>
        <taxon>Streptomycetaceae</taxon>
        <taxon>Streptomyces</taxon>
    </lineage>
</organism>
<evidence type="ECO:0000256" key="4">
    <source>
        <dbReference type="ARBA" id="ARBA00022807"/>
    </source>
</evidence>
<keyword evidence="3" id="KW-0378">Hydrolase</keyword>
<dbReference type="Proteomes" id="UP001631993">
    <property type="component" value="Unassembled WGS sequence"/>
</dbReference>
<dbReference type="NCBIfam" id="NF038080">
    <property type="entry name" value="PG_bind_siph"/>
    <property type="match status" value="2"/>
</dbReference>
<feature type="compositionally biased region" description="Gly residues" evidence="5">
    <location>
        <begin position="264"/>
        <end position="273"/>
    </location>
</feature>
<dbReference type="RefSeq" id="WP_369278363.1">
    <property type="nucleotide sequence ID" value="NZ_JBJVMW010000014.1"/>
</dbReference>
<accession>A0ABW9IFC4</accession>
<dbReference type="EMBL" id="JBJVNE010000005">
    <property type="protein sequence ID" value="MFM9646697.1"/>
    <property type="molecule type" value="Genomic_DNA"/>
</dbReference>
<feature type="domain" description="NlpC/P60" evidence="6">
    <location>
        <begin position="107"/>
        <end position="237"/>
    </location>
</feature>
<evidence type="ECO:0000256" key="2">
    <source>
        <dbReference type="ARBA" id="ARBA00022670"/>
    </source>
</evidence>
<dbReference type="InterPro" id="IPR036366">
    <property type="entry name" value="PGBDSf"/>
</dbReference>
<evidence type="ECO:0000256" key="1">
    <source>
        <dbReference type="ARBA" id="ARBA00007074"/>
    </source>
</evidence>
<proteinExistence type="inferred from homology"/>
<dbReference type="SUPFAM" id="SSF47090">
    <property type="entry name" value="PGBD-like"/>
    <property type="match status" value="2"/>
</dbReference>